<evidence type="ECO:0000256" key="2">
    <source>
        <dbReference type="SAM" id="Phobius"/>
    </source>
</evidence>
<proteinExistence type="predicted"/>
<feature type="transmembrane region" description="Helical" evidence="2">
    <location>
        <begin position="43"/>
        <end position="63"/>
    </location>
</feature>
<feature type="region of interest" description="Disordered" evidence="1">
    <location>
        <begin position="296"/>
        <end position="350"/>
    </location>
</feature>
<name>A0A0B1NYM0_UNCNE</name>
<dbReference type="HOGENOM" id="CLU_030774_1_0_1"/>
<dbReference type="STRING" id="52586.A0A0B1NYM0"/>
<feature type="region of interest" description="Disordered" evidence="1">
    <location>
        <begin position="220"/>
        <end position="257"/>
    </location>
</feature>
<dbReference type="Proteomes" id="UP000030854">
    <property type="component" value="Unassembled WGS sequence"/>
</dbReference>
<reference evidence="3 4" key="1">
    <citation type="journal article" date="2014" name="BMC Genomics">
        <title>Adaptive genomic structural variation in the grape powdery mildew pathogen, Erysiphe necator.</title>
        <authorList>
            <person name="Jones L."/>
            <person name="Riaz S."/>
            <person name="Morales-Cruz A."/>
            <person name="Amrine K.C."/>
            <person name="McGuire B."/>
            <person name="Gubler W.D."/>
            <person name="Walker M.A."/>
            <person name="Cantu D."/>
        </authorList>
    </citation>
    <scope>NUCLEOTIDE SEQUENCE [LARGE SCALE GENOMIC DNA]</scope>
    <source>
        <strain evidence="4">c</strain>
    </source>
</reference>
<feature type="transmembrane region" description="Helical" evidence="2">
    <location>
        <begin position="125"/>
        <end position="151"/>
    </location>
</feature>
<keyword evidence="2" id="KW-0812">Transmembrane</keyword>
<organism evidence="3 4">
    <name type="scientific">Uncinula necator</name>
    <name type="common">Grape powdery mildew</name>
    <dbReference type="NCBI Taxonomy" id="52586"/>
    <lineage>
        <taxon>Eukaryota</taxon>
        <taxon>Fungi</taxon>
        <taxon>Dikarya</taxon>
        <taxon>Ascomycota</taxon>
        <taxon>Pezizomycotina</taxon>
        <taxon>Leotiomycetes</taxon>
        <taxon>Erysiphales</taxon>
        <taxon>Erysiphaceae</taxon>
        <taxon>Erysiphe</taxon>
    </lineage>
</organism>
<keyword evidence="4" id="KW-1185">Reference proteome</keyword>
<comment type="caution">
    <text evidence="3">The sequence shown here is derived from an EMBL/GenBank/DDBJ whole genome shotgun (WGS) entry which is preliminary data.</text>
</comment>
<feature type="compositionally biased region" description="Polar residues" evidence="1">
    <location>
        <begin position="226"/>
        <end position="252"/>
    </location>
</feature>
<gene>
    <name evidence="3" type="ORF">EV44_g0580</name>
</gene>
<dbReference type="AlphaFoldDB" id="A0A0B1NYM0"/>
<feature type="transmembrane region" description="Helical" evidence="2">
    <location>
        <begin position="83"/>
        <end position="105"/>
    </location>
</feature>
<dbReference type="OMA" id="EWILGAG"/>
<protein>
    <submittedName>
        <fullName evidence="3">Uncharacterized protein</fullName>
    </submittedName>
</protein>
<keyword evidence="2" id="KW-1133">Transmembrane helix</keyword>
<evidence type="ECO:0000313" key="3">
    <source>
        <dbReference type="EMBL" id="KHJ31487.1"/>
    </source>
</evidence>
<sequence>MKDYYTLLLALGSLAVLSGLVILITDIISIVLYQSPTPNSAEVLALVSSTFHGTTFVLMTLILCQYFKHHNPQYPENLKPRGYLIAFAGTSCVISAGVTALELVLDKNRKANNSPGSNALRSPKSLVVCAVISGAAAMISQCTFVICLASLRWKRRTSKGKMSNLSQQHNQMPMSNYSPPLPSNLQTQTKYYNSCKYSNLNLSFLKHHSLKTVEKISSSRSSLFSQQKNPKSTPTKDQTFPHKSTRSQTPNLSLLDRNYRDYDEGKTSIDMNPSQSVESLALPSTLKPTNSFQFLETIPASPTDPTGSEDFRSMLPQNPLPVARRRESTRSYSPANSYRESKRYSRSPTPAEINRESHIHPLFRTDSLDPPPAVTPGTVVTAAPGAGQVISNRASLRSLRSKKSGSSLQHCRKKLGSEEIFSSSAEGETRGMLRLQEPLPTYGINFEASR</sequence>
<feature type="transmembrane region" description="Helical" evidence="2">
    <location>
        <begin position="7"/>
        <end position="31"/>
    </location>
</feature>
<keyword evidence="2" id="KW-0472">Membrane</keyword>
<evidence type="ECO:0000256" key="1">
    <source>
        <dbReference type="SAM" id="MobiDB-lite"/>
    </source>
</evidence>
<dbReference type="EMBL" id="JNVN01002858">
    <property type="protein sequence ID" value="KHJ31487.1"/>
    <property type="molecule type" value="Genomic_DNA"/>
</dbReference>
<evidence type="ECO:0000313" key="4">
    <source>
        <dbReference type="Proteomes" id="UP000030854"/>
    </source>
</evidence>
<accession>A0A0B1NYM0</accession>